<comment type="caution">
    <text evidence="2">The sequence shown here is derived from an EMBL/GenBank/DDBJ whole genome shotgun (WGS) entry which is preliminary data.</text>
</comment>
<keyword evidence="3" id="KW-1185">Reference proteome</keyword>
<dbReference type="EMBL" id="JABTTQ020003088">
    <property type="protein sequence ID" value="KAK6120415.1"/>
    <property type="molecule type" value="Genomic_DNA"/>
</dbReference>
<evidence type="ECO:0000313" key="3">
    <source>
        <dbReference type="Proteomes" id="UP001318860"/>
    </source>
</evidence>
<reference evidence="2 3" key="1">
    <citation type="journal article" date="2021" name="Comput. Struct. Biotechnol. J.">
        <title>De novo genome assembly of the potent medicinal plant Rehmannia glutinosa using nanopore technology.</title>
        <authorList>
            <person name="Ma L."/>
            <person name="Dong C."/>
            <person name="Song C."/>
            <person name="Wang X."/>
            <person name="Zheng X."/>
            <person name="Niu Y."/>
            <person name="Chen S."/>
            <person name="Feng W."/>
        </authorList>
    </citation>
    <scope>NUCLEOTIDE SEQUENCE [LARGE SCALE GENOMIC DNA]</scope>
    <source>
        <strain evidence="2">DH-2019</strain>
    </source>
</reference>
<sequence length="189" mass="21766">MFKIVLSTEEALGKWKKRARARKVLREIVKRNPLAFVSRKGGAEDTFDMDISPKNYHYMPTMWMSPDRSAAEVATQPHPNTMSCIVWNARGLGNLGVRELHRLVKEKNPSILFLSEMKVGEGKSHRWRESENPTDTDVWRATDFIQPNVSVDHNNYLSMPFSADEVKKQSSNWPRESTRTRRNAGHLLS</sequence>
<organism evidence="2 3">
    <name type="scientific">Rehmannia glutinosa</name>
    <name type="common">Chinese foxglove</name>
    <dbReference type="NCBI Taxonomy" id="99300"/>
    <lineage>
        <taxon>Eukaryota</taxon>
        <taxon>Viridiplantae</taxon>
        <taxon>Streptophyta</taxon>
        <taxon>Embryophyta</taxon>
        <taxon>Tracheophyta</taxon>
        <taxon>Spermatophyta</taxon>
        <taxon>Magnoliopsida</taxon>
        <taxon>eudicotyledons</taxon>
        <taxon>Gunneridae</taxon>
        <taxon>Pentapetalae</taxon>
        <taxon>asterids</taxon>
        <taxon>lamiids</taxon>
        <taxon>Lamiales</taxon>
        <taxon>Orobanchaceae</taxon>
        <taxon>Rehmannieae</taxon>
        <taxon>Rehmannia</taxon>
    </lineage>
</organism>
<evidence type="ECO:0000256" key="1">
    <source>
        <dbReference type="SAM" id="MobiDB-lite"/>
    </source>
</evidence>
<feature type="compositionally biased region" description="Basic residues" evidence="1">
    <location>
        <begin position="180"/>
        <end position="189"/>
    </location>
</feature>
<feature type="region of interest" description="Disordered" evidence="1">
    <location>
        <begin position="167"/>
        <end position="189"/>
    </location>
</feature>
<protein>
    <recommendedName>
        <fullName evidence="4">Endonuclease/exonuclease/phosphatase domain-containing protein</fullName>
    </recommendedName>
</protein>
<proteinExistence type="predicted"/>
<gene>
    <name evidence="2" type="ORF">DH2020_045840</name>
</gene>
<evidence type="ECO:0008006" key="4">
    <source>
        <dbReference type="Google" id="ProtNLM"/>
    </source>
</evidence>
<dbReference type="Proteomes" id="UP001318860">
    <property type="component" value="Unassembled WGS sequence"/>
</dbReference>
<evidence type="ECO:0000313" key="2">
    <source>
        <dbReference type="EMBL" id="KAK6120415.1"/>
    </source>
</evidence>
<dbReference type="InterPro" id="IPR036691">
    <property type="entry name" value="Endo/exonu/phosph_ase_sf"/>
</dbReference>
<name>A0ABR0UDZ9_REHGL</name>
<accession>A0ABR0UDZ9</accession>
<dbReference type="SUPFAM" id="SSF56219">
    <property type="entry name" value="DNase I-like"/>
    <property type="match status" value="1"/>
</dbReference>
<dbReference type="Gene3D" id="3.60.10.10">
    <property type="entry name" value="Endonuclease/exonuclease/phosphatase"/>
    <property type="match status" value="1"/>
</dbReference>